<comment type="caution">
    <text evidence="2">The sequence shown here is derived from an EMBL/GenBank/DDBJ whole genome shotgun (WGS) entry which is preliminary data.</text>
</comment>
<evidence type="ECO:0000259" key="1">
    <source>
        <dbReference type="Pfam" id="PF10022"/>
    </source>
</evidence>
<protein>
    <recommendedName>
        <fullName evidence="1">DUF2264 domain-containing protein</fullName>
    </recommendedName>
</protein>
<reference evidence="2" key="1">
    <citation type="submission" date="2020-11" db="EMBL/GenBank/DDBJ databases">
        <title>Sequencing the genomes of 1000 actinobacteria strains.</title>
        <authorList>
            <person name="Klenk H.-P."/>
        </authorList>
    </citation>
    <scope>NUCLEOTIDE SEQUENCE</scope>
    <source>
        <strain evidence="2">DSM 45356</strain>
    </source>
</reference>
<organism evidence="2 3">
    <name type="scientific">Longispora fulva</name>
    <dbReference type="NCBI Taxonomy" id="619741"/>
    <lineage>
        <taxon>Bacteria</taxon>
        <taxon>Bacillati</taxon>
        <taxon>Actinomycetota</taxon>
        <taxon>Actinomycetes</taxon>
        <taxon>Micromonosporales</taxon>
        <taxon>Micromonosporaceae</taxon>
        <taxon>Longispora</taxon>
    </lineage>
</organism>
<evidence type="ECO:0000313" key="3">
    <source>
        <dbReference type="Proteomes" id="UP000622552"/>
    </source>
</evidence>
<dbReference type="Pfam" id="PF10022">
    <property type="entry name" value="DUF2264"/>
    <property type="match status" value="1"/>
</dbReference>
<dbReference type="PANTHER" id="PTHR35339">
    <property type="entry name" value="LINALOOL DEHYDRATASE_ISOMERASE DOMAIN-CONTAINING PROTEIN"/>
    <property type="match status" value="1"/>
</dbReference>
<dbReference type="InterPro" id="IPR049349">
    <property type="entry name" value="DUF2264_N"/>
</dbReference>
<dbReference type="EMBL" id="JADOUF010000001">
    <property type="protein sequence ID" value="MBG6134957.1"/>
    <property type="molecule type" value="Genomic_DNA"/>
</dbReference>
<accession>A0A8J7KV79</accession>
<dbReference type="PANTHER" id="PTHR35339:SF4">
    <property type="entry name" value="LINALOOL DEHYDRATASE_ISOMERASE DOMAIN-CONTAINING PROTEIN"/>
    <property type="match status" value="1"/>
</dbReference>
<feature type="domain" description="DUF2264" evidence="1">
    <location>
        <begin position="19"/>
        <end position="359"/>
    </location>
</feature>
<evidence type="ECO:0000313" key="2">
    <source>
        <dbReference type="EMBL" id="MBG6134957.1"/>
    </source>
</evidence>
<dbReference type="RefSeq" id="WP_197002133.1">
    <property type="nucleotide sequence ID" value="NZ_BONS01000004.1"/>
</dbReference>
<proteinExistence type="predicted"/>
<dbReference type="AlphaFoldDB" id="A0A8J7KV79"/>
<dbReference type="PIRSF" id="PIRSF014753">
    <property type="entry name" value="UCP014753"/>
    <property type="match status" value="1"/>
</dbReference>
<dbReference type="Proteomes" id="UP000622552">
    <property type="component" value="Unassembled WGS sequence"/>
</dbReference>
<gene>
    <name evidence="2" type="ORF">IW245_001151</name>
</gene>
<dbReference type="InterPro" id="IPR016624">
    <property type="entry name" value="UCP014753"/>
</dbReference>
<keyword evidence="3" id="KW-1185">Reference proteome</keyword>
<name>A0A8J7KV79_9ACTN</name>
<sequence>MLATPAEDRVLSPHTGWGRDHWVAVADHWLLHLRRYASPDRAHFHVPGRTSGSGVRSDGLEAFARSMLLAAHRIATGDDPHDYAGWYAAGIAAGVAGEWSRADPCVVSMVGTGQPTVEAANVALALRASRGRIWDRLDATTRERLVDWLGHHARLPVWPNNWQLFPAACEAFLGSVGADVTGCRGAAGVAVIEGYHQGGGWYLDGPGRNVDHYLGWAIHPFLGMWYAERGTPDELQAWRTRLASFVADFARTFAPDGRMMHQGRSLTYRTAALSALWLAESEGVSPLEPGETRRIASGLLRYFTDLGVGVERPVSLGWGAPDHLALTQSYSGPGSPYFAATGFAGLGLPADHPVWTDVEPDPVTEPFTRPLPAVGWLVHGAGDGVVRLVNHGSDHASDSWNTPTATDPDDPHYAKFGYSTHTAPGTGAAFDDAVDGHLALLRGGRASRRGRILGHLVDGNLAASWHVPQRDGAAWDARVVTASVVDAGHEVRCHWVTARGAYGLREGGHAVAGAAVTAADGVVRSADGLVSSVVALYGWTGAGSVAQDGCSASGAVAAAPYLTGEVNGEGVFVADHRLGFTAGDAEAGDGVDSDAGVDPVTADVAGTVVTVTFPSGRVRTVDLAALFDLPAPG</sequence>